<evidence type="ECO:0000256" key="5">
    <source>
        <dbReference type="ARBA" id="ARBA00022692"/>
    </source>
</evidence>
<keyword evidence="3" id="KW-0488">Methylation</keyword>
<keyword evidence="4" id="KW-0997">Cell inner membrane</keyword>
<feature type="transmembrane region" description="Helical" evidence="8">
    <location>
        <begin position="7"/>
        <end position="28"/>
    </location>
</feature>
<dbReference type="Proteomes" id="UP000034498">
    <property type="component" value="Unassembled WGS sequence"/>
</dbReference>
<dbReference type="STRING" id="1618336.US94_C0028G0002"/>
<evidence type="ECO:0000256" key="3">
    <source>
        <dbReference type="ARBA" id="ARBA00022481"/>
    </source>
</evidence>
<gene>
    <name evidence="10" type="ORF">US94_C0028G0002</name>
</gene>
<dbReference type="EMBL" id="LBUX01000028">
    <property type="protein sequence ID" value="KKQ73684.1"/>
    <property type="molecule type" value="Genomic_DNA"/>
</dbReference>
<evidence type="ECO:0000256" key="1">
    <source>
        <dbReference type="ARBA" id="ARBA00004377"/>
    </source>
</evidence>
<keyword evidence="2" id="KW-1003">Cell membrane</keyword>
<dbReference type="Pfam" id="PF12019">
    <property type="entry name" value="GspH"/>
    <property type="match status" value="1"/>
</dbReference>
<keyword evidence="7 8" id="KW-0472">Membrane</keyword>
<evidence type="ECO:0000259" key="9">
    <source>
        <dbReference type="Pfam" id="PF12019"/>
    </source>
</evidence>
<dbReference type="InterPro" id="IPR022346">
    <property type="entry name" value="T2SS_GspH"/>
</dbReference>
<evidence type="ECO:0000256" key="2">
    <source>
        <dbReference type="ARBA" id="ARBA00022475"/>
    </source>
</evidence>
<evidence type="ECO:0000256" key="6">
    <source>
        <dbReference type="ARBA" id="ARBA00022989"/>
    </source>
</evidence>
<evidence type="ECO:0000313" key="10">
    <source>
        <dbReference type="EMBL" id="KKQ73684.1"/>
    </source>
</evidence>
<dbReference type="AlphaFoldDB" id="A0A0G0MIY5"/>
<dbReference type="GO" id="GO:0005886">
    <property type="term" value="C:plasma membrane"/>
    <property type="evidence" value="ECO:0007669"/>
    <property type="project" value="UniProtKB-SubCell"/>
</dbReference>
<evidence type="ECO:0000256" key="7">
    <source>
        <dbReference type="ARBA" id="ARBA00023136"/>
    </source>
</evidence>
<accession>A0A0G0MIY5</accession>
<comment type="caution">
    <text evidence="10">The sequence shown here is derived from an EMBL/GenBank/DDBJ whole genome shotgun (WGS) entry which is preliminary data.</text>
</comment>
<dbReference type="InterPro" id="IPR045584">
    <property type="entry name" value="Pilin-like"/>
</dbReference>
<feature type="domain" description="General secretion pathway GspH" evidence="9">
    <location>
        <begin position="41"/>
        <end position="140"/>
    </location>
</feature>
<evidence type="ECO:0000313" key="11">
    <source>
        <dbReference type="Proteomes" id="UP000034498"/>
    </source>
</evidence>
<evidence type="ECO:0000256" key="4">
    <source>
        <dbReference type="ARBA" id="ARBA00022519"/>
    </source>
</evidence>
<sequence length="145" mass="15427">MKKAVSFIELVVVISIMGLIAVITIPTVKSYLPSWQLSGTARVLLNQLRQAQEEAVTAQKQHLVRFTSTASPVTYDLIKVDGTETVVETTTMPNNIIVALDASITGNQIIFSSDGGPSSSGNITISLNGVSKIINITPAGVMKLQ</sequence>
<dbReference type="Gene3D" id="3.30.700.10">
    <property type="entry name" value="Glycoprotein, Type 4 Pilin"/>
    <property type="match status" value="1"/>
</dbReference>
<reference evidence="10 11" key="1">
    <citation type="journal article" date="2015" name="Nature">
        <title>rRNA introns, odd ribosomes, and small enigmatic genomes across a large radiation of phyla.</title>
        <authorList>
            <person name="Brown C.T."/>
            <person name="Hug L.A."/>
            <person name="Thomas B.C."/>
            <person name="Sharon I."/>
            <person name="Castelle C.J."/>
            <person name="Singh A."/>
            <person name="Wilkins M.J."/>
            <person name="Williams K.H."/>
            <person name="Banfield J.F."/>
        </authorList>
    </citation>
    <scope>NUCLEOTIDE SEQUENCE [LARGE SCALE GENOMIC DNA]</scope>
</reference>
<evidence type="ECO:0000256" key="8">
    <source>
        <dbReference type="SAM" id="Phobius"/>
    </source>
</evidence>
<proteinExistence type="predicted"/>
<keyword evidence="5 8" id="KW-0812">Transmembrane</keyword>
<protein>
    <recommendedName>
        <fullName evidence="9">General secretion pathway GspH domain-containing protein</fullName>
    </recommendedName>
</protein>
<dbReference type="SUPFAM" id="SSF54523">
    <property type="entry name" value="Pili subunits"/>
    <property type="match status" value="1"/>
</dbReference>
<organism evidence="10 11">
    <name type="scientific">Berkelbacteria bacterium GW2011_GWB1_38_5</name>
    <dbReference type="NCBI Taxonomy" id="1618336"/>
    <lineage>
        <taxon>Bacteria</taxon>
        <taxon>Candidatus Berkelbacteria</taxon>
    </lineage>
</organism>
<dbReference type="GO" id="GO:0015628">
    <property type="term" value="P:protein secretion by the type II secretion system"/>
    <property type="evidence" value="ECO:0007669"/>
    <property type="project" value="InterPro"/>
</dbReference>
<name>A0A0G0MIY5_9BACT</name>
<keyword evidence="6 8" id="KW-1133">Transmembrane helix</keyword>
<comment type="subcellular location">
    <subcellularLocation>
        <location evidence="1">Cell inner membrane</location>
        <topology evidence="1">Single-pass membrane protein</topology>
    </subcellularLocation>
</comment>
<dbReference type="GO" id="GO:0015627">
    <property type="term" value="C:type II protein secretion system complex"/>
    <property type="evidence" value="ECO:0007669"/>
    <property type="project" value="InterPro"/>
</dbReference>